<dbReference type="Proteomes" id="UP000289805">
    <property type="component" value="Unassembled WGS sequence"/>
</dbReference>
<evidence type="ECO:0000256" key="2">
    <source>
        <dbReference type="PIRSR" id="PIRSR640198-2"/>
    </source>
</evidence>
<dbReference type="EMBL" id="SDJR01000008">
    <property type="protein sequence ID" value="RXR24848.1"/>
    <property type="molecule type" value="Genomic_DNA"/>
</dbReference>
<dbReference type="PANTHER" id="PTHR13504:SF38">
    <property type="entry name" value="FIDO DOMAIN-CONTAINING PROTEIN"/>
    <property type="match status" value="1"/>
</dbReference>
<dbReference type="Gene3D" id="1.10.3290.10">
    <property type="entry name" value="Fido-like domain"/>
    <property type="match status" value="1"/>
</dbReference>
<dbReference type="AlphaFoldDB" id="A0A4Q1KX97"/>
<accession>A0A4Q1KX97</accession>
<dbReference type="SUPFAM" id="SSF46785">
    <property type="entry name" value="Winged helix' DNA-binding domain"/>
    <property type="match status" value="1"/>
</dbReference>
<feature type="active site" evidence="1">
    <location>
        <position position="236"/>
    </location>
</feature>
<dbReference type="InterPro" id="IPR025758">
    <property type="entry name" value="Fic/DOC_N"/>
</dbReference>
<organism evidence="5 6">
    <name type="scientific">Oerskovia turbata</name>
    <dbReference type="NCBI Taxonomy" id="1713"/>
    <lineage>
        <taxon>Bacteria</taxon>
        <taxon>Bacillati</taxon>
        <taxon>Actinomycetota</taxon>
        <taxon>Actinomycetes</taxon>
        <taxon>Micrococcales</taxon>
        <taxon>Cellulomonadaceae</taxon>
        <taxon>Oerskovia</taxon>
    </lineage>
</organism>
<reference evidence="6 7" key="1">
    <citation type="submission" date="2019-01" db="EMBL/GenBank/DDBJ databases">
        <title>Oerskovia turbata Genome sequencing and assembly.</title>
        <authorList>
            <person name="Dou T."/>
        </authorList>
    </citation>
    <scope>NUCLEOTIDE SEQUENCE [LARGE SCALE GENOMIC DNA]</scope>
    <source>
        <strain evidence="5 6">JCM12123</strain>
        <strain evidence="4 7">JCM3160</strain>
    </source>
</reference>
<keyword evidence="2" id="KW-0067">ATP-binding</keyword>
<dbReference type="Pfam" id="PF02661">
    <property type="entry name" value="Fic"/>
    <property type="match status" value="1"/>
</dbReference>
<dbReference type="InterPro" id="IPR036597">
    <property type="entry name" value="Fido-like_dom_sf"/>
</dbReference>
<evidence type="ECO:0000256" key="1">
    <source>
        <dbReference type="PIRSR" id="PIRSR640198-1"/>
    </source>
</evidence>
<dbReference type="PANTHER" id="PTHR13504">
    <property type="entry name" value="FIDO DOMAIN-CONTAINING PROTEIN DDB_G0283145"/>
    <property type="match status" value="1"/>
</dbReference>
<evidence type="ECO:0000313" key="7">
    <source>
        <dbReference type="Proteomes" id="UP000290517"/>
    </source>
</evidence>
<feature type="domain" description="Fido" evidence="3">
    <location>
        <begin position="153"/>
        <end position="299"/>
    </location>
</feature>
<dbReference type="RefSeq" id="WP_030151332.1">
    <property type="nucleotide sequence ID" value="NZ_JOFV01000007.1"/>
</dbReference>
<dbReference type="InterPro" id="IPR036390">
    <property type="entry name" value="WH_DNA-bd_sf"/>
</dbReference>
<dbReference type="GO" id="GO:0005524">
    <property type="term" value="F:ATP binding"/>
    <property type="evidence" value="ECO:0007669"/>
    <property type="project" value="UniProtKB-KW"/>
</dbReference>
<dbReference type="SUPFAM" id="SSF140931">
    <property type="entry name" value="Fic-like"/>
    <property type="match status" value="1"/>
</dbReference>
<keyword evidence="2" id="KW-0547">Nucleotide-binding</keyword>
<name>A0A4Q1KX97_9CELL</name>
<dbReference type="PROSITE" id="PS51459">
    <property type="entry name" value="FIDO"/>
    <property type="match status" value="1"/>
</dbReference>
<dbReference type="OrthoDB" id="9813719at2"/>
<dbReference type="InterPro" id="IPR040198">
    <property type="entry name" value="Fido_containing"/>
</dbReference>
<feature type="binding site" evidence="2">
    <location>
        <begin position="240"/>
        <end position="247"/>
    </location>
    <ligand>
        <name>ATP</name>
        <dbReference type="ChEBI" id="CHEBI:30616"/>
    </ligand>
</feature>
<dbReference type="InterPro" id="IPR003812">
    <property type="entry name" value="Fido"/>
</dbReference>
<dbReference type="STRING" id="1713.GCA_000718325_01810"/>
<evidence type="ECO:0000313" key="6">
    <source>
        <dbReference type="Proteomes" id="UP000289805"/>
    </source>
</evidence>
<evidence type="ECO:0000313" key="4">
    <source>
        <dbReference type="EMBL" id="RXR24848.1"/>
    </source>
</evidence>
<dbReference type="EMBL" id="SDJQ01000009">
    <property type="protein sequence ID" value="RXR34948.1"/>
    <property type="molecule type" value="Genomic_DNA"/>
</dbReference>
<keyword evidence="7" id="KW-1185">Reference proteome</keyword>
<gene>
    <name evidence="4" type="ORF">EQW73_13560</name>
    <name evidence="5" type="ORF">EQW78_07020</name>
</gene>
<dbReference type="Pfam" id="PF13784">
    <property type="entry name" value="Fic_N"/>
    <property type="match status" value="1"/>
</dbReference>
<protein>
    <submittedName>
        <fullName evidence="5">Fic family protein</fullName>
    </submittedName>
</protein>
<evidence type="ECO:0000259" key="3">
    <source>
        <dbReference type="PROSITE" id="PS51459"/>
    </source>
</evidence>
<sequence length="413" mass="44074">MQGTHESQRPPAGSTWPSITFEEHPWRLYADSPVSRRQRELHAGPYRSALTPEIAGRDVPLPASLVAECEDAATEVARFDVEMDTVLGAGELAPLRSVLLRSESAASSQIENLTVGARQLALAEIGEDASRNATTVAGNVHAMQAAIDLADHLDGDAILAVHRALMGERDPTAGRWRREQVWVGGTSAGPHLAEYVAIHHERIPAAIDDLVAFARRTDLPVLAHAAITHAQFETIHPFTDGNGRSGRALIHAMLRHAGLTRRVTVPVSAGLLVDADAYVDALTAFRRGDVAPIVHQVNEAALVAVGNGRALAADLSRVRQEWTARLDARRGAAAWRAIDVVLGQPVVTVSFLADTLGVSLPAAQGAIDRLVDAGALTATDPSRRRGRTWQAAEVLAALDTFAARAGRRRIAGS</sequence>
<evidence type="ECO:0000313" key="5">
    <source>
        <dbReference type="EMBL" id="RXR34948.1"/>
    </source>
</evidence>
<proteinExistence type="predicted"/>
<dbReference type="Gene3D" id="1.10.10.10">
    <property type="entry name" value="Winged helix-like DNA-binding domain superfamily/Winged helix DNA-binding domain"/>
    <property type="match status" value="1"/>
</dbReference>
<dbReference type="Proteomes" id="UP000290517">
    <property type="component" value="Unassembled WGS sequence"/>
</dbReference>
<dbReference type="InterPro" id="IPR036388">
    <property type="entry name" value="WH-like_DNA-bd_sf"/>
</dbReference>
<comment type="caution">
    <text evidence="5">The sequence shown here is derived from an EMBL/GenBank/DDBJ whole genome shotgun (WGS) entry which is preliminary data.</text>
</comment>